<dbReference type="Proteomes" id="UP000740883">
    <property type="component" value="Unassembled WGS sequence"/>
</dbReference>
<name>A0A9P6GWS4_9MICR</name>
<dbReference type="EMBL" id="SBJO01000252">
    <property type="protein sequence ID" value="KAF9761859.1"/>
    <property type="molecule type" value="Genomic_DNA"/>
</dbReference>
<gene>
    <name evidence="1" type="ORF">NGRA_2374</name>
</gene>
<accession>A0A9P6GWS4</accession>
<proteinExistence type="predicted"/>
<sequence>MLLVLFLIEYCLTSSFFSKIVNKKESSKGIKSKEYNIVYIPEEVSQNPQEISTFELQDDRIKIKEEINRACDEIFDNDEKFNHFIYLLEKHTYEVLGSFKDIKNKNDIKYFEPGTSKQTECESTNLINIEDLKGDHRMYNYFIFEIRNSKIFQENVKDICRAISKDNTNYINLYTNNEPMDMLLEEVRKIFVCQIKKKMDIN</sequence>
<dbReference type="AlphaFoldDB" id="A0A9P6GWS4"/>
<organism evidence="1 2">
    <name type="scientific">Nosema granulosis</name>
    <dbReference type="NCBI Taxonomy" id="83296"/>
    <lineage>
        <taxon>Eukaryota</taxon>
        <taxon>Fungi</taxon>
        <taxon>Fungi incertae sedis</taxon>
        <taxon>Microsporidia</taxon>
        <taxon>Nosematidae</taxon>
        <taxon>Nosema</taxon>
    </lineage>
</organism>
<protein>
    <submittedName>
        <fullName evidence="1">Uncharacterized protein</fullName>
    </submittedName>
</protein>
<evidence type="ECO:0000313" key="2">
    <source>
        <dbReference type="Proteomes" id="UP000740883"/>
    </source>
</evidence>
<reference evidence="1 2" key="1">
    <citation type="journal article" date="2020" name="Genome Biol. Evol.">
        <title>Comparative genomics of strictly vertically transmitted, feminizing microsporidia endosymbionts of amphipod crustaceans.</title>
        <authorList>
            <person name="Cormier A."/>
            <person name="Chebbi M.A."/>
            <person name="Giraud I."/>
            <person name="Wattier R."/>
            <person name="Teixeira M."/>
            <person name="Gilbert C."/>
            <person name="Rigaud T."/>
            <person name="Cordaux R."/>
        </authorList>
    </citation>
    <scope>NUCLEOTIDE SEQUENCE [LARGE SCALE GENOMIC DNA]</scope>
    <source>
        <strain evidence="1 2">Ou3-Ou53</strain>
    </source>
</reference>
<evidence type="ECO:0000313" key="1">
    <source>
        <dbReference type="EMBL" id="KAF9761859.1"/>
    </source>
</evidence>
<comment type="caution">
    <text evidence="1">The sequence shown here is derived from an EMBL/GenBank/DDBJ whole genome shotgun (WGS) entry which is preliminary data.</text>
</comment>
<keyword evidence="2" id="KW-1185">Reference proteome</keyword>